<sequence>MLGLFRQAIGARPQSTGSRQDKASLAALNQLCENVRIVEIKDITVGDDGALRFLSDDAWLLLELAPAVKRSRRPWQIEFAVEFVGPAAAGRLYLDCGEDFSERLSLALPTVGSCQLAALPYPEDLRRLRWDPTDRRGEAVLTRITARPVPLALVQASIISLSEVLLAATPEISSVVARSAKVDQIADLFDESYYLISYPDVAQSEMPPLEHFLKHGGPELRNPNAHFDSRWYAETNEAACSGYAIPLEHYIERGTLEGRDPNPNFDTAFYVDNHPEARKAPLRHYLTVGQHAATKPAPNFDAYLPSGKTAPVIPTGIHVDVVIPVYRGLEETQACLRSVLADDLRPPGRIIVVDDCSPEPALSAWLSGFARKREDVRLIRNRENRGFVASVNIGMRAAGTHDVVLLNSDTEVPKGWLRRLGGHAYSDPRIATVTPLSNNATICSYPTFAGGPLPFGLSVGELDAAACEVNGGRSVSVPTAVGFAMYIRRRCLDEYGAFDEEAFGRGYGEENDFCMRVSAAGWSHKLACDVFVYHAGEVSFGKASPERARAERILSARYPQYNALVARHVKLDPAAPYRFALTAFLLAKADAAVTMVISHTHGGGTERHIRELIGEAGASRNWLALRSHPTGAALTMPTVEGHPQVVFGSNDLDALIRIIRSCRVSRAHIHSVHGFGLSVRAVIEALELPFDFTVHDYLTLCPQVNLLSSLTGQYCGEPAPEACHACIAAKPQFGASDIRSWRLRHSWLFHDADRVLCPSLDVLQRLGRYGLADRAMLAPHSWSGPEPRHPDPDRLAADETFRVAILGVLAPIKGQRIVEDCVRVGKPFRMEFLLIGSPEGPIADDVASKLVVTGRYAEDELQELISRHAPHAIWFPGIVPETYSYTLDAALKAELPIIAGDLGAIATRLSGRPWTILVPPALDPDPWFAAFWMMREALRVGTPPQVHHAVPPSDDHPVRNSARSGTGRAPLLLLPDQFGNGSPTPCGYIRTLLPYADLAETGAVRVDVVGPEDIPYVKGAALLTQRHVTPDPEQALRILDACSERDLPIVYDLDDDLVDVPDDHIYADYLLPRREVVQRFIGAADLVTVSTQPLAEKPGLMAGRCIVIPNALDDRTWSPVAIDTRSPLSGEGEAVRLLYFGTVTHDDEYRMILPALLSLKEAYDDAIEIDLVGVTTDTLPIGLNRLVPPNSSYPAVAQWLSSQARWEIGLAPLRENSFNDVKSNIKLLDYAALRLAIVASNVPPYRGHFADAGGALLVDNSVDAWFDALTTLIASSAIRNRMADAAYETLSSEFTLRAMRGKRLDALASALPTANWR</sequence>
<dbReference type="Gene3D" id="3.40.50.2000">
    <property type="entry name" value="Glycogen Phosphorylase B"/>
    <property type="match status" value="1"/>
</dbReference>
<accession>B7KYP6</accession>
<name>B7KYP6_METC4</name>
<organism evidence="5 6">
    <name type="scientific">Methylorubrum extorquens (strain CM4 / NCIMB 13688)</name>
    <name type="common">Methylobacterium extorquens</name>
    <dbReference type="NCBI Taxonomy" id="440085"/>
    <lineage>
        <taxon>Bacteria</taxon>
        <taxon>Pseudomonadati</taxon>
        <taxon>Pseudomonadota</taxon>
        <taxon>Alphaproteobacteria</taxon>
        <taxon>Hyphomicrobiales</taxon>
        <taxon>Methylobacteriaceae</taxon>
        <taxon>Methylorubrum</taxon>
    </lineage>
</organism>
<feature type="domain" description="Glycosyltransferase 2-like" evidence="4">
    <location>
        <begin position="321"/>
        <end position="432"/>
    </location>
</feature>
<dbReference type="InterPro" id="IPR001173">
    <property type="entry name" value="Glyco_trans_2-like"/>
</dbReference>
<evidence type="ECO:0000256" key="3">
    <source>
        <dbReference type="ARBA" id="ARBA00022679"/>
    </source>
</evidence>
<proteinExistence type="inferred from homology"/>
<dbReference type="PANTHER" id="PTHR43179">
    <property type="entry name" value="RHAMNOSYLTRANSFERASE WBBL"/>
    <property type="match status" value="1"/>
</dbReference>
<reference evidence="6" key="1">
    <citation type="submission" date="2008-12" db="EMBL/GenBank/DDBJ databases">
        <title>Complete sequence of chromosome of Methylobacterium chloromethanicum CM4.</title>
        <authorList>
            <consortium name="US DOE Joint Genome Institute"/>
            <person name="Lucas S."/>
            <person name="Copeland A."/>
            <person name="Lapidus A."/>
            <person name="Glavina del Rio T."/>
            <person name="Dalin E."/>
            <person name="Tice H."/>
            <person name="Bruce D."/>
            <person name="Goodwin L."/>
            <person name="Pitluck S."/>
            <person name="Chertkov O."/>
            <person name="Brettin T."/>
            <person name="Detter J.C."/>
            <person name="Han C."/>
            <person name="Larimer F."/>
            <person name="Land M."/>
            <person name="Hauser L."/>
            <person name="Kyrpides N."/>
            <person name="Mikhailova N."/>
            <person name="Marx C."/>
            <person name="Richardson P."/>
        </authorList>
    </citation>
    <scope>NUCLEOTIDE SEQUENCE [LARGE SCALE GENOMIC DNA]</scope>
    <source>
        <strain evidence="6">CM4 / NCIMB 13688</strain>
    </source>
</reference>
<evidence type="ECO:0000313" key="6">
    <source>
        <dbReference type="Proteomes" id="UP000002385"/>
    </source>
</evidence>
<dbReference type="InterPro" id="IPR029044">
    <property type="entry name" value="Nucleotide-diphossugar_trans"/>
</dbReference>
<comment type="similarity">
    <text evidence="1">Belongs to the glycosyltransferase 2 family.</text>
</comment>
<keyword evidence="2" id="KW-0328">Glycosyltransferase</keyword>
<evidence type="ECO:0000259" key="4">
    <source>
        <dbReference type="Pfam" id="PF00535"/>
    </source>
</evidence>
<dbReference type="CAZy" id="GT4">
    <property type="family name" value="Glycosyltransferase Family 4"/>
</dbReference>
<dbReference type="GO" id="GO:0016757">
    <property type="term" value="F:glycosyltransferase activity"/>
    <property type="evidence" value="ECO:0007669"/>
    <property type="project" value="UniProtKB-KW"/>
</dbReference>
<dbReference type="SUPFAM" id="SSF53448">
    <property type="entry name" value="Nucleotide-diphospho-sugar transferases"/>
    <property type="match status" value="1"/>
</dbReference>
<dbReference type="Proteomes" id="UP000002385">
    <property type="component" value="Chromosome"/>
</dbReference>
<dbReference type="PANTHER" id="PTHR43179:SF12">
    <property type="entry name" value="GALACTOFURANOSYLTRANSFERASE GLFT2"/>
    <property type="match status" value="1"/>
</dbReference>
<dbReference type="Gene3D" id="3.90.550.10">
    <property type="entry name" value="Spore Coat Polysaccharide Biosynthesis Protein SpsA, Chain A"/>
    <property type="match status" value="1"/>
</dbReference>
<evidence type="ECO:0000313" key="5">
    <source>
        <dbReference type="EMBL" id="ACK84797.1"/>
    </source>
</evidence>
<keyword evidence="3 5" id="KW-0808">Transferase</keyword>
<dbReference type="RefSeq" id="WP_015951964.1">
    <property type="nucleotide sequence ID" value="NC_011757.1"/>
</dbReference>
<dbReference type="EMBL" id="CP001298">
    <property type="protein sequence ID" value="ACK84797.1"/>
    <property type="molecule type" value="Genomic_DNA"/>
</dbReference>
<protein>
    <submittedName>
        <fullName evidence="5">Glycosyl transferase family 2</fullName>
    </submittedName>
</protein>
<evidence type="ECO:0000256" key="2">
    <source>
        <dbReference type="ARBA" id="ARBA00022676"/>
    </source>
</evidence>
<dbReference type="HOGENOM" id="CLU_267036_0_0_5"/>
<dbReference type="SUPFAM" id="SSF53756">
    <property type="entry name" value="UDP-Glycosyltransferase/glycogen phosphorylase"/>
    <property type="match status" value="2"/>
</dbReference>
<dbReference type="Pfam" id="PF00535">
    <property type="entry name" value="Glycos_transf_2"/>
    <property type="match status" value="1"/>
</dbReference>
<evidence type="ECO:0000256" key="1">
    <source>
        <dbReference type="ARBA" id="ARBA00006739"/>
    </source>
</evidence>
<reference evidence="5 6" key="2">
    <citation type="journal article" date="2012" name="J. Bacteriol.">
        <title>Complete genome sequences of six strains of the genus Methylobacterium.</title>
        <authorList>
            <person name="Marx C.J."/>
            <person name="Bringel F."/>
            <person name="Chistoserdova L."/>
            <person name="Moulin L."/>
            <person name="Farhan Ul Haque M."/>
            <person name="Fleischman D.E."/>
            <person name="Gruffaz C."/>
            <person name="Jourand P."/>
            <person name="Knief C."/>
            <person name="Lee M.C."/>
            <person name="Muller E.E."/>
            <person name="Nadalig T."/>
            <person name="Peyraud R."/>
            <person name="Roselli S."/>
            <person name="Russ L."/>
            <person name="Goodwin L.A."/>
            <person name="Ivanova N."/>
            <person name="Kyrpides N."/>
            <person name="Lajus A."/>
            <person name="Land M.L."/>
            <person name="Medigue C."/>
            <person name="Mikhailova N."/>
            <person name="Nolan M."/>
            <person name="Woyke T."/>
            <person name="Stolyar S."/>
            <person name="Vorholt J.A."/>
            <person name="Vuilleumier S."/>
        </authorList>
    </citation>
    <scope>NUCLEOTIDE SEQUENCE [LARGE SCALE GENOMIC DNA]</scope>
    <source>
        <strain evidence="6">CM4 / NCIMB 13688</strain>
    </source>
</reference>
<dbReference type="KEGG" id="mch:Mchl_3992"/>
<gene>
    <name evidence="5" type="ordered locus">Mchl_3992</name>
</gene>
<dbReference type="CAZy" id="GT2">
    <property type="family name" value="Glycosyltransferase Family 2"/>
</dbReference>